<evidence type="ECO:0000313" key="11">
    <source>
        <dbReference type="Proteomes" id="UP000247409"/>
    </source>
</evidence>
<keyword evidence="3 7" id="KW-0547">Nucleotide-binding</keyword>
<dbReference type="SUPFAM" id="SSF54495">
    <property type="entry name" value="UBC-like"/>
    <property type="match status" value="1"/>
</dbReference>
<feature type="region of interest" description="Disordered" evidence="8">
    <location>
        <begin position="158"/>
        <end position="226"/>
    </location>
</feature>
<evidence type="ECO:0000256" key="6">
    <source>
        <dbReference type="PROSITE-ProRule" id="PRU10133"/>
    </source>
</evidence>
<name>A0A2V3J409_9FLOR</name>
<dbReference type="STRING" id="448386.A0A2V3J409"/>
<dbReference type="PROSITE" id="PS00183">
    <property type="entry name" value="UBC_1"/>
    <property type="match status" value="1"/>
</dbReference>
<keyword evidence="5 7" id="KW-0067">ATP-binding</keyword>
<accession>A0A2V3J409</accession>
<dbReference type="CDD" id="cd23805">
    <property type="entry name" value="UBCc_UBE2T"/>
    <property type="match status" value="1"/>
</dbReference>
<keyword evidence="4 7" id="KW-0833">Ubl conjugation pathway</keyword>
<dbReference type="PANTHER" id="PTHR24068">
    <property type="entry name" value="UBIQUITIN-CONJUGATING ENZYME E2"/>
    <property type="match status" value="1"/>
</dbReference>
<dbReference type="PROSITE" id="PS50127">
    <property type="entry name" value="UBC_2"/>
    <property type="match status" value="1"/>
</dbReference>
<comment type="similarity">
    <text evidence="7">Belongs to the ubiquitin-conjugating enzyme family.</text>
</comment>
<evidence type="ECO:0000256" key="4">
    <source>
        <dbReference type="ARBA" id="ARBA00022786"/>
    </source>
</evidence>
<keyword evidence="11" id="KW-1185">Reference proteome</keyword>
<dbReference type="SMART" id="SM00212">
    <property type="entry name" value="UBCc"/>
    <property type="match status" value="1"/>
</dbReference>
<evidence type="ECO:0000313" key="10">
    <source>
        <dbReference type="EMBL" id="PXF49043.1"/>
    </source>
</evidence>
<evidence type="ECO:0000256" key="8">
    <source>
        <dbReference type="SAM" id="MobiDB-lite"/>
    </source>
</evidence>
<evidence type="ECO:0000256" key="7">
    <source>
        <dbReference type="RuleBase" id="RU362109"/>
    </source>
</evidence>
<dbReference type="Proteomes" id="UP000247409">
    <property type="component" value="Unassembled WGS sequence"/>
</dbReference>
<dbReference type="Gene3D" id="3.10.110.10">
    <property type="entry name" value="Ubiquitin Conjugating Enzyme"/>
    <property type="match status" value="1"/>
</dbReference>
<evidence type="ECO:0000259" key="9">
    <source>
        <dbReference type="PROSITE" id="PS50127"/>
    </source>
</evidence>
<dbReference type="InterPro" id="IPR016135">
    <property type="entry name" value="UBQ-conjugating_enzyme/RWD"/>
</dbReference>
<feature type="active site" description="Glycyl thioester intermediate" evidence="6">
    <location>
        <position position="92"/>
    </location>
</feature>
<sequence length="226" mass="25191">MNTSVANKRIKRELDLLARGSAAPGIAAWARDEASRLDLLDAEICGAADTPYHSGVFRLELHIPREYPFKPPRVRFLTKIYHPNIDTEGRICLDSLNMPPNGAWKPSLNIATVLTTIQALMSTPNADDGLMADITDEYRTTPAVFRRKAEEWTNMYANPRNSHKCSDAANPPQGGQLDQNESHPSDSQQHAAKQLPSLHEQNADHDEDAIEPQPTLGPLNKKQRLR</sequence>
<evidence type="ECO:0000256" key="3">
    <source>
        <dbReference type="ARBA" id="ARBA00022741"/>
    </source>
</evidence>
<proteinExistence type="inferred from homology"/>
<dbReference type="InterPro" id="IPR023313">
    <property type="entry name" value="UBQ-conjugating_AS"/>
</dbReference>
<dbReference type="OrthoDB" id="9978460at2759"/>
<evidence type="ECO:0000256" key="2">
    <source>
        <dbReference type="ARBA" id="ARBA00022679"/>
    </source>
</evidence>
<organism evidence="10 11">
    <name type="scientific">Gracilariopsis chorda</name>
    <dbReference type="NCBI Taxonomy" id="448386"/>
    <lineage>
        <taxon>Eukaryota</taxon>
        <taxon>Rhodophyta</taxon>
        <taxon>Florideophyceae</taxon>
        <taxon>Rhodymeniophycidae</taxon>
        <taxon>Gracilariales</taxon>
        <taxon>Gracilariaceae</taxon>
        <taxon>Gracilariopsis</taxon>
    </lineage>
</organism>
<dbReference type="GO" id="GO:0005524">
    <property type="term" value="F:ATP binding"/>
    <property type="evidence" value="ECO:0007669"/>
    <property type="project" value="UniProtKB-UniRule"/>
</dbReference>
<dbReference type="AlphaFoldDB" id="A0A2V3J409"/>
<dbReference type="FunFam" id="3.10.110.10:FF:000041">
    <property type="entry name" value="Ubiquitin-conjugating enzyme E2 T"/>
    <property type="match status" value="1"/>
</dbReference>
<keyword evidence="2" id="KW-0808">Transferase</keyword>
<dbReference type="Pfam" id="PF00179">
    <property type="entry name" value="UQ_con"/>
    <property type="match status" value="1"/>
</dbReference>
<feature type="domain" description="UBC core" evidence="9">
    <location>
        <begin position="5"/>
        <end position="158"/>
    </location>
</feature>
<reference evidence="10 11" key="1">
    <citation type="journal article" date="2018" name="Mol. Biol. Evol.">
        <title>Analysis of the draft genome of the red seaweed Gracilariopsis chorda provides insights into genome size evolution in Rhodophyta.</title>
        <authorList>
            <person name="Lee J."/>
            <person name="Yang E.C."/>
            <person name="Graf L."/>
            <person name="Yang J.H."/>
            <person name="Qiu H."/>
            <person name="Zel Zion U."/>
            <person name="Chan C.X."/>
            <person name="Stephens T.G."/>
            <person name="Weber A.P.M."/>
            <person name="Boo G.H."/>
            <person name="Boo S.M."/>
            <person name="Kim K.M."/>
            <person name="Shin Y."/>
            <person name="Jung M."/>
            <person name="Lee S.J."/>
            <person name="Yim H.S."/>
            <person name="Lee J.H."/>
            <person name="Bhattacharya D."/>
            <person name="Yoon H.S."/>
        </authorList>
    </citation>
    <scope>NUCLEOTIDE SEQUENCE [LARGE SCALE GENOMIC DNA]</scope>
    <source>
        <strain evidence="10 11">SKKU-2015</strain>
        <tissue evidence="10">Whole body</tissue>
    </source>
</reference>
<comment type="caution">
    <text evidence="10">The sequence shown here is derived from an EMBL/GenBank/DDBJ whole genome shotgun (WGS) entry which is preliminary data.</text>
</comment>
<protein>
    <recommendedName>
        <fullName evidence="1">E2 ubiquitin-conjugating enzyme</fullName>
        <ecNumber evidence="1">2.3.2.23</ecNumber>
    </recommendedName>
</protein>
<evidence type="ECO:0000256" key="5">
    <source>
        <dbReference type="ARBA" id="ARBA00022840"/>
    </source>
</evidence>
<dbReference type="EMBL" id="NBIV01000009">
    <property type="protein sequence ID" value="PXF49043.1"/>
    <property type="molecule type" value="Genomic_DNA"/>
</dbReference>
<dbReference type="EC" id="2.3.2.23" evidence="1"/>
<evidence type="ECO:0000256" key="1">
    <source>
        <dbReference type="ARBA" id="ARBA00012486"/>
    </source>
</evidence>
<dbReference type="GO" id="GO:0061631">
    <property type="term" value="F:ubiquitin conjugating enzyme activity"/>
    <property type="evidence" value="ECO:0007669"/>
    <property type="project" value="UniProtKB-EC"/>
</dbReference>
<dbReference type="InterPro" id="IPR000608">
    <property type="entry name" value="UBC"/>
</dbReference>
<gene>
    <name evidence="10" type="ORF">BWQ96_01181</name>
</gene>